<name>A0AAV6J1H1_9ERIC</name>
<dbReference type="PANTHER" id="PTHR10201">
    <property type="entry name" value="MATRIX METALLOPROTEINASE"/>
    <property type="match status" value="1"/>
</dbReference>
<evidence type="ECO:0000259" key="11">
    <source>
        <dbReference type="SMART" id="SM00235"/>
    </source>
</evidence>
<evidence type="ECO:0000256" key="7">
    <source>
        <dbReference type="ARBA" id="ARBA00023049"/>
    </source>
</evidence>
<dbReference type="SMART" id="SM00235">
    <property type="entry name" value="ZnMc"/>
    <property type="match status" value="2"/>
</dbReference>
<gene>
    <name evidence="12" type="ORF">RHGRI_022946</name>
</gene>
<keyword evidence="9" id="KW-0325">Glycoprotein</keyword>
<keyword evidence="3" id="KW-0479">Metal-binding</keyword>
<sequence length="679" mass="75407">MDNVETAQQVESGSEAEGGRMDLGKVMEASDLEVETVVVWQHLILGNMMKAAEVESEMKVAELGWVRRRGGGSDWREKRRRSRVVRWRLKSHHPLNLSSIWKGATRVKRYVEGLQQLKAYLEKFGYLNYNHSQNQNHANDDDFDDLLEAAVKTYQLNYHLKAAGTLYAKTVSNMMKPRCGNADIINGTNWMRGGKKRPNQVHNTFNTVSHFTLYPGNPKWPSNQLTYAFLPGTNSDAQSAVARAFDKWAAQTHFTFSRSQDLGSANLKIGFGRLDHGDGIQNAFDGPWGTVAHAFRPTDGRFHYDEDESWSVGAVPNAVDYETVALHEIGHLLGLDHSSVPEAIMYSIIPVGATKGSSIEIPSSSIMAARIFQLCLCIFFFTLAFPLSSHAIPSKPNAEKPSSFDFIKHLEGCHKGETVEGLQQLKKFLETFGYLNYNHSQNQSHANDDDFDDLLEAAVKTYQLNYHLKATGTLDTQTVSKMSSPRCGVADIVNGTNWMRAGKKRSNHGHNALHTVSHYSFFEGDPKWPASQTHLTYGFLPETKQDARNAVARAFDKWASATQFTFSQSQDFGSANLKIGFHRRDHGDGHPFDGPLGILAHAWAPTDGRFHYDADETWSTGPTPGAFELETVALHEIGHLLGLGHSSVPDAIMYASIGQGVAKGLHGDDIQGIKALYNV</sequence>
<dbReference type="InterPro" id="IPR006026">
    <property type="entry name" value="Peptidase_Metallo"/>
</dbReference>
<dbReference type="Pfam" id="PF00413">
    <property type="entry name" value="Peptidase_M10"/>
    <property type="match status" value="2"/>
</dbReference>
<evidence type="ECO:0000256" key="6">
    <source>
        <dbReference type="ARBA" id="ARBA00022833"/>
    </source>
</evidence>
<keyword evidence="2" id="KW-0645">Protease</keyword>
<dbReference type="FunFam" id="3.40.390.10:FF:000018">
    <property type="entry name" value="Metalloendoproteinase 1"/>
    <property type="match status" value="2"/>
</dbReference>
<dbReference type="GO" id="GO:0030198">
    <property type="term" value="P:extracellular matrix organization"/>
    <property type="evidence" value="ECO:0007669"/>
    <property type="project" value="TreeGrafter"/>
</dbReference>
<dbReference type="InterPro" id="IPR002477">
    <property type="entry name" value="Peptidoglycan-bd-like"/>
</dbReference>
<dbReference type="Pfam" id="PF01471">
    <property type="entry name" value="PG_binding_1"/>
    <property type="match status" value="2"/>
</dbReference>
<dbReference type="AlphaFoldDB" id="A0AAV6J1H1"/>
<dbReference type="GO" id="GO:0006508">
    <property type="term" value="P:proteolysis"/>
    <property type="evidence" value="ECO:0007669"/>
    <property type="project" value="UniProtKB-KW"/>
</dbReference>
<accession>A0AAV6J1H1</accession>
<dbReference type="Proteomes" id="UP000823749">
    <property type="component" value="Chromosome 8"/>
</dbReference>
<comment type="caution">
    <text evidence="12">The sequence shown here is derived from an EMBL/GenBank/DDBJ whole genome shotgun (WGS) entry which is preliminary data.</text>
</comment>
<dbReference type="InterPro" id="IPR021190">
    <property type="entry name" value="Pept_M10A"/>
</dbReference>
<evidence type="ECO:0000256" key="9">
    <source>
        <dbReference type="ARBA" id="ARBA00023180"/>
    </source>
</evidence>
<organism evidence="12 13">
    <name type="scientific">Rhododendron griersonianum</name>
    <dbReference type="NCBI Taxonomy" id="479676"/>
    <lineage>
        <taxon>Eukaryota</taxon>
        <taxon>Viridiplantae</taxon>
        <taxon>Streptophyta</taxon>
        <taxon>Embryophyta</taxon>
        <taxon>Tracheophyta</taxon>
        <taxon>Spermatophyta</taxon>
        <taxon>Magnoliopsida</taxon>
        <taxon>eudicotyledons</taxon>
        <taxon>Gunneridae</taxon>
        <taxon>Pentapetalae</taxon>
        <taxon>asterids</taxon>
        <taxon>Ericales</taxon>
        <taxon>Ericaceae</taxon>
        <taxon>Ericoideae</taxon>
        <taxon>Rhodoreae</taxon>
        <taxon>Rhododendron</taxon>
    </lineage>
</organism>
<keyword evidence="5" id="KW-0378">Hydrolase</keyword>
<dbReference type="GO" id="GO:0030574">
    <property type="term" value="P:collagen catabolic process"/>
    <property type="evidence" value="ECO:0007669"/>
    <property type="project" value="TreeGrafter"/>
</dbReference>
<dbReference type="InterPro" id="IPR036365">
    <property type="entry name" value="PGBD-like_sf"/>
</dbReference>
<dbReference type="EMBL" id="JACTNZ010000008">
    <property type="protein sequence ID" value="KAG5535006.1"/>
    <property type="molecule type" value="Genomic_DNA"/>
</dbReference>
<evidence type="ECO:0000313" key="12">
    <source>
        <dbReference type="EMBL" id="KAG5535006.1"/>
    </source>
</evidence>
<feature type="region of interest" description="Disordered" evidence="10">
    <location>
        <begin position="1"/>
        <end position="21"/>
    </location>
</feature>
<dbReference type="InterPro" id="IPR033739">
    <property type="entry name" value="M10A_MMP"/>
</dbReference>
<feature type="compositionally biased region" description="Polar residues" evidence="10">
    <location>
        <begin position="1"/>
        <end position="12"/>
    </location>
</feature>
<reference evidence="12" key="1">
    <citation type="submission" date="2020-08" db="EMBL/GenBank/DDBJ databases">
        <title>Plant Genome Project.</title>
        <authorList>
            <person name="Zhang R.-G."/>
        </authorList>
    </citation>
    <scope>NUCLEOTIDE SEQUENCE</scope>
    <source>
        <strain evidence="12">WSP0</strain>
        <tissue evidence="12">Leaf</tissue>
    </source>
</reference>
<keyword evidence="6" id="KW-0862">Zinc</keyword>
<dbReference type="CDD" id="cd04278">
    <property type="entry name" value="ZnMc_MMP"/>
    <property type="match status" value="2"/>
</dbReference>
<evidence type="ECO:0000256" key="3">
    <source>
        <dbReference type="ARBA" id="ARBA00022723"/>
    </source>
</evidence>
<evidence type="ECO:0000313" key="13">
    <source>
        <dbReference type="Proteomes" id="UP000823749"/>
    </source>
</evidence>
<feature type="domain" description="Peptidase metallopeptidase" evidence="11">
    <location>
        <begin position="216"/>
        <end position="374"/>
    </location>
</feature>
<dbReference type="InterPro" id="IPR024079">
    <property type="entry name" value="MetalloPept_cat_dom_sf"/>
</dbReference>
<evidence type="ECO:0000256" key="4">
    <source>
        <dbReference type="ARBA" id="ARBA00022729"/>
    </source>
</evidence>
<dbReference type="PANTHER" id="PTHR10201:SF213">
    <property type="entry name" value="METALLOENDOPROTEINASE 2-MMP-LIKE"/>
    <property type="match status" value="1"/>
</dbReference>
<dbReference type="PRINTS" id="PR00138">
    <property type="entry name" value="MATRIXIN"/>
</dbReference>
<dbReference type="GO" id="GO:0008270">
    <property type="term" value="F:zinc ion binding"/>
    <property type="evidence" value="ECO:0007669"/>
    <property type="project" value="InterPro"/>
</dbReference>
<comment type="similarity">
    <text evidence="1">Belongs to the peptidase M10A family. Matrix metalloproteinases (MMPs) subfamily.</text>
</comment>
<dbReference type="SUPFAM" id="SSF47090">
    <property type="entry name" value="PGBD-like"/>
    <property type="match status" value="2"/>
</dbReference>
<dbReference type="Gene3D" id="3.40.390.10">
    <property type="entry name" value="Collagenase (Catalytic Domain)"/>
    <property type="match status" value="2"/>
</dbReference>
<proteinExistence type="inferred from homology"/>
<evidence type="ECO:0000256" key="10">
    <source>
        <dbReference type="SAM" id="MobiDB-lite"/>
    </source>
</evidence>
<evidence type="ECO:0000256" key="1">
    <source>
        <dbReference type="ARBA" id="ARBA00009614"/>
    </source>
</evidence>
<keyword evidence="13" id="KW-1185">Reference proteome</keyword>
<evidence type="ECO:0000256" key="2">
    <source>
        <dbReference type="ARBA" id="ARBA00022670"/>
    </source>
</evidence>
<dbReference type="GO" id="GO:0031012">
    <property type="term" value="C:extracellular matrix"/>
    <property type="evidence" value="ECO:0007669"/>
    <property type="project" value="InterPro"/>
</dbReference>
<protein>
    <recommendedName>
        <fullName evidence="11">Peptidase metallopeptidase domain-containing protein</fullName>
    </recommendedName>
</protein>
<evidence type="ECO:0000256" key="8">
    <source>
        <dbReference type="ARBA" id="ARBA00023145"/>
    </source>
</evidence>
<evidence type="ECO:0000256" key="5">
    <source>
        <dbReference type="ARBA" id="ARBA00022801"/>
    </source>
</evidence>
<keyword evidence="8" id="KW-0865">Zymogen</keyword>
<keyword evidence="7" id="KW-0482">Metalloprotease</keyword>
<dbReference type="GO" id="GO:0004222">
    <property type="term" value="F:metalloendopeptidase activity"/>
    <property type="evidence" value="ECO:0007669"/>
    <property type="project" value="InterPro"/>
</dbReference>
<dbReference type="SUPFAM" id="SSF55486">
    <property type="entry name" value="Metalloproteases ('zincins'), catalytic domain"/>
    <property type="match status" value="2"/>
</dbReference>
<dbReference type="InterPro" id="IPR001818">
    <property type="entry name" value="Pept_M10_metallopeptidase"/>
</dbReference>
<feature type="domain" description="Peptidase metallopeptidase" evidence="11">
    <location>
        <begin position="524"/>
        <end position="679"/>
    </location>
</feature>
<keyword evidence="4" id="KW-0732">Signal</keyword>